<comment type="catalytic activity">
    <reaction evidence="1">
        <text>ATP + protein L-histidine = ADP + protein N-phospho-L-histidine.</text>
        <dbReference type="EC" id="2.7.13.3"/>
    </reaction>
</comment>
<dbReference type="SMART" id="SM00304">
    <property type="entry name" value="HAMP"/>
    <property type="match status" value="1"/>
</dbReference>
<keyword evidence="4" id="KW-1003">Cell membrane</keyword>
<dbReference type="Pfam" id="PF00672">
    <property type="entry name" value="HAMP"/>
    <property type="match status" value="1"/>
</dbReference>
<evidence type="ECO:0000256" key="8">
    <source>
        <dbReference type="ARBA" id="ARBA00022741"/>
    </source>
</evidence>
<dbReference type="InterPro" id="IPR003660">
    <property type="entry name" value="HAMP_dom"/>
</dbReference>
<evidence type="ECO:0000256" key="3">
    <source>
        <dbReference type="ARBA" id="ARBA00012438"/>
    </source>
</evidence>
<evidence type="ECO:0000313" key="18">
    <source>
        <dbReference type="Proteomes" id="UP000004633"/>
    </source>
</evidence>
<dbReference type="Gene3D" id="6.10.340.10">
    <property type="match status" value="1"/>
</dbReference>
<dbReference type="InterPro" id="IPR050482">
    <property type="entry name" value="Sensor_HK_TwoCompSys"/>
</dbReference>
<dbReference type="SUPFAM" id="SSF158472">
    <property type="entry name" value="HAMP domain-like"/>
    <property type="match status" value="1"/>
</dbReference>
<comment type="subcellular location">
    <subcellularLocation>
        <location evidence="2">Cell membrane</location>
        <topology evidence="2">Multi-pass membrane protein</topology>
    </subcellularLocation>
</comment>
<name>E7N542_9FIRM</name>
<evidence type="ECO:0000256" key="2">
    <source>
        <dbReference type="ARBA" id="ARBA00004651"/>
    </source>
</evidence>
<dbReference type="Gene3D" id="3.30.565.10">
    <property type="entry name" value="Histidine kinase-like ATPase, C-terminal domain"/>
    <property type="match status" value="1"/>
</dbReference>
<dbReference type="PROSITE" id="PS50885">
    <property type="entry name" value="HAMP"/>
    <property type="match status" value="1"/>
</dbReference>
<dbReference type="CDD" id="cd06225">
    <property type="entry name" value="HAMP"/>
    <property type="match status" value="1"/>
</dbReference>
<dbReference type="CDD" id="cd16917">
    <property type="entry name" value="HATPase_UhpB-NarQ-NarX-like"/>
    <property type="match status" value="1"/>
</dbReference>
<dbReference type="InterPro" id="IPR003594">
    <property type="entry name" value="HATPase_dom"/>
</dbReference>
<keyword evidence="13 14" id="KW-0472">Membrane</keyword>
<feature type="transmembrane region" description="Helical" evidence="14">
    <location>
        <begin position="165"/>
        <end position="184"/>
    </location>
</feature>
<keyword evidence="6" id="KW-0808">Transferase</keyword>
<dbReference type="EMBL" id="AECV01000061">
    <property type="protein sequence ID" value="EFW28695.1"/>
    <property type="molecule type" value="Genomic_DNA"/>
</dbReference>
<dbReference type="PANTHER" id="PTHR24421">
    <property type="entry name" value="NITRATE/NITRITE SENSOR PROTEIN NARX-RELATED"/>
    <property type="match status" value="1"/>
</dbReference>
<proteinExistence type="predicted"/>
<dbReference type="STRING" id="749551.HMPREF9555_02137"/>
<dbReference type="EC" id="2.7.13.3" evidence="3"/>
<keyword evidence="11 14" id="KW-1133">Transmembrane helix</keyword>
<accession>E7N542</accession>
<evidence type="ECO:0000256" key="7">
    <source>
        <dbReference type="ARBA" id="ARBA00022692"/>
    </source>
</evidence>
<feature type="domain" description="HAMP" evidence="16">
    <location>
        <begin position="188"/>
        <end position="241"/>
    </location>
</feature>
<protein>
    <recommendedName>
        <fullName evidence="3">histidine kinase</fullName>
        <ecNumber evidence="3">2.7.13.3</ecNumber>
    </recommendedName>
</protein>
<dbReference type="PANTHER" id="PTHR24421:SF10">
    <property type="entry name" value="NITRATE_NITRITE SENSOR PROTEIN NARQ"/>
    <property type="match status" value="1"/>
</dbReference>
<dbReference type="Proteomes" id="UP000004633">
    <property type="component" value="Unassembled WGS sequence"/>
</dbReference>
<dbReference type="InterPro" id="IPR033463">
    <property type="entry name" value="sCache_3"/>
</dbReference>
<dbReference type="Pfam" id="PF02518">
    <property type="entry name" value="HATPase_c"/>
    <property type="match status" value="1"/>
</dbReference>
<dbReference type="InterPro" id="IPR036890">
    <property type="entry name" value="HATPase_C_sf"/>
</dbReference>
<evidence type="ECO:0000259" key="16">
    <source>
        <dbReference type="PROSITE" id="PS50885"/>
    </source>
</evidence>
<sequence length="459" mass="51352">MRWFAKLRIAGKLTAVMMAIVLLFALLTGLLFWSTISDVMRASLERRGTSVAVEVAELSSEAIQTGNLFALEELIHTTKRNNDFVAYIFLLDEQGRVMAHTFSKGMPLHLRELHPAAGEEPDVMEIRTDRGRIRDVSVPIEGGAFGTVRVGVSEDALAGLLKTNLFKLSGITLGILLLATLLIFRLSEILTRPLFHLMERAEHISKGHFSPRSIALSSSDEIGRLANAMNRMEEHLKEGARERTRLIRHIITAQEEERKRIAMELHDETGQTLTALLFSLRALANETADENMQKALLAIRDETADTLTKLRRLAVELRPPALDELGIEAALEKLVHDYRGGDAPEITLSCRIEGTLSDVESLAVYRIVQECLTNIIRHAGATRALVRLDVGERITLWVKDNGVGITGERMRAARRENHMGIYGIEERVRLLAGRMEIGSEPPDWATVYRIEFRTKGART</sequence>
<dbReference type="HOGENOM" id="CLU_031034_0_0_9"/>
<keyword evidence="8" id="KW-0547">Nucleotide-binding</keyword>
<evidence type="ECO:0000256" key="6">
    <source>
        <dbReference type="ARBA" id="ARBA00022679"/>
    </source>
</evidence>
<dbReference type="InterPro" id="IPR011712">
    <property type="entry name" value="Sig_transdc_His_kin_sub3_dim/P"/>
</dbReference>
<dbReference type="GO" id="GO:0046983">
    <property type="term" value="F:protein dimerization activity"/>
    <property type="evidence" value="ECO:0007669"/>
    <property type="project" value="InterPro"/>
</dbReference>
<keyword evidence="10" id="KW-0067">ATP-binding</keyword>
<evidence type="ECO:0000256" key="11">
    <source>
        <dbReference type="ARBA" id="ARBA00022989"/>
    </source>
</evidence>
<gene>
    <name evidence="17" type="ORF">HMPREF9555_02137</name>
</gene>
<keyword evidence="7 14" id="KW-0812">Transmembrane</keyword>
<evidence type="ECO:0000256" key="1">
    <source>
        <dbReference type="ARBA" id="ARBA00000085"/>
    </source>
</evidence>
<dbReference type="Pfam" id="PF07730">
    <property type="entry name" value="HisKA_3"/>
    <property type="match status" value="1"/>
</dbReference>
<dbReference type="GO" id="GO:0005886">
    <property type="term" value="C:plasma membrane"/>
    <property type="evidence" value="ECO:0007669"/>
    <property type="project" value="UniProtKB-SubCell"/>
</dbReference>
<evidence type="ECO:0000313" key="17">
    <source>
        <dbReference type="EMBL" id="EFW28695.1"/>
    </source>
</evidence>
<dbReference type="PROSITE" id="PS50109">
    <property type="entry name" value="HIS_KIN"/>
    <property type="match status" value="1"/>
</dbReference>
<reference evidence="17 18" key="1">
    <citation type="submission" date="2010-08" db="EMBL/GenBank/DDBJ databases">
        <authorList>
            <person name="Weinstock G."/>
            <person name="Sodergren E."/>
            <person name="Clifton S."/>
            <person name="Fulton L."/>
            <person name="Fulton B."/>
            <person name="Courtney L."/>
            <person name="Fronick C."/>
            <person name="Harrison M."/>
            <person name="Strong C."/>
            <person name="Farmer C."/>
            <person name="Delahaunty K."/>
            <person name="Markovic C."/>
            <person name="Hall O."/>
            <person name="Minx P."/>
            <person name="Tomlinson C."/>
            <person name="Mitreva M."/>
            <person name="Hou S."/>
            <person name="Chen J."/>
            <person name="Wollam A."/>
            <person name="Pepin K.H."/>
            <person name="Johnson M."/>
            <person name="Bhonagiri V."/>
            <person name="Zhang X."/>
            <person name="Suruliraj S."/>
            <person name="Warren W."/>
            <person name="Chinwalla A."/>
            <person name="Mardis E.R."/>
            <person name="Wilson R.K."/>
        </authorList>
    </citation>
    <scope>NUCLEOTIDE SEQUENCE [LARGE SCALE GENOMIC DNA]</scope>
    <source>
        <strain evidence="17 18">F0399</strain>
    </source>
</reference>
<organism evidence="17 18">
    <name type="scientific">Selenomonas artemidis F0399</name>
    <dbReference type="NCBI Taxonomy" id="749551"/>
    <lineage>
        <taxon>Bacteria</taxon>
        <taxon>Bacillati</taxon>
        <taxon>Bacillota</taxon>
        <taxon>Negativicutes</taxon>
        <taxon>Selenomonadales</taxon>
        <taxon>Selenomonadaceae</taxon>
        <taxon>Selenomonas</taxon>
    </lineage>
</organism>
<dbReference type="InterPro" id="IPR005467">
    <property type="entry name" value="His_kinase_dom"/>
</dbReference>
<evidence type="ECO:0000256" key="4">
    <source>
        <dbReference type="ARBA" id="ARBA00022475"/>
    </source>
</evidence>
<dbReference type="RefSeq" id="WP_009350784.1">
    <property type="nucleotide sequence ID" value="NZ_GL638158.1"/>
</dbReference>
<dbReference type="SUPFAM" id="SSF55874">
    <property type="entry name" value="ATPase domain of HSP90 chaperone/DNA topoisomerase II/histidine kinase"/>
    <property type="match status" value="1"/>
</dbReference>
<keyword evidence="18" id="KW-1185">Reference proteome</keyword>
<evidence type="ECO:0000256" key="5">
    <source>
        <dbReference type="ARBA" id="ARBA00022553"/>
    </source>
</evidence>
<dbReference type="AlphaFoldDB" id="E7N542"/>
<evidence type="ECO:0000256" key="13">
    <source>
        <dbReference type="ARBA" id="ARBA00023136"/>
    </source>
</evidence>
<dbReference type="Pfam" id="PF17203">
    <property type="entry name" value="sCache_3_2"/>
    <property type="match status" value="1"/>
</dbReference>
<comment type="caution">
    <text evidence="17">The sequence shown here is derived from an EMBL/GenBank/DDBJ whole genome shotgun (WGS) entry which is preliminary data.</text>
</comment>
<keyword evidence="9 17" id="KW-0418">Kinase</keyword>
<keyword evidence="12" id="KW-0902">Two-component regulatory system</keyword>
<dbReference type="GO" id="GO:0000155">
    <property type="term" value="F:phosphorelay sensor kinase activity"/>
    <property type="evidence" value="ECO:0007669"/>
    <property type="project" value="InterPro"/>
</dbReference>
<evidence type="ECO:0000256" key="14">
    <source>
        <dbReference type="SAM" id="Phobius"/>
    </source>
</evidence>
<evidence type="ECO:0000259" key="15">
    <source>
        <dbReference type="PROSITE" id="PS50109"/>
    </source>
</evidence>
<dbReference type="GO" id="GO:0005524">
    <property type="term" value="F:ATP binding"/>
    <property type="evidence" value="ECO:0007669"/>
    <property type="project" value="UniProtKB-KW"/>
</dbReference>
<evidence type="ECO:0000256" key="9">
    <source>
        <dbReference type="ARBA" id="ARBA00022777"/>
    </source>
</evidence>
<evidence type="ECO:0000256" key="10">
    <source>
        <dbReference type="ARBA" id="ARBA00022840"/>
    </source>
</evidence>
<keyword evidence="5" id="KW-0597">Phosphoprotein</keyword>
<feature type="domain" description="Histidine kinase" evidence="15">
    <location>
        <begin position="264"/>
        <end position="456"/>
    </location>
</feature>
<dbReference type="Gene3D" id="1.20.5.1930">
    <property type="match status" value="1"/>
</dbReference>
<evidence type="ECO:0000256" key="12">
    <source>
        <dbReference type="ARBA" id="ARBA00023012"/>
    </source>
</evidence>